<comment type="function">
    <text evidence="6">Specifically methylates the N7 position of guanine in position 527 of 16S rRNA.</text>
</comment>
<keyword evidence="1 6" id="KW-0963">Cytoplasm</keyword>
<comment type="subcellular location">
    <subcellularLocation>
        <location evidence="6">Cytoplasm</location>
    </subcellularLocation>
</comment>
<reference evidence="7 8" key="1">
    <citation type="submission" date="2016-10" db="EMBL/GenBank/DDBJ databases">
        <authorList>
            <person name="de Groot N.N."/>
        </authorList>
    </citation>
    <scope>NUCLEOTIDE SEQUENCE [LARGE SCALE GENOMIC DNA]</scope>
    <source>
        <strain evidence="7 8">DSM 27842</strain>
    </source>
</reference>
<evidence type="ECO:0000256" key="1">
    <source>
        <dbReference type="ARBA" id="ARBA00022490"/>
    </source>
</evidence>
<name>A0A1H8LZA3_9RHOB</name>
<evidence type="ECO:0000256" key="3">
    <source>
        <dbReference type="ARBA" id="ARBA00022603"/>
    </source>
</evidence>
<gene>
    <name evidence="6" type="primary">rsmG</name>
    <name evidence="7" type="ORF">SAMN04490248_101353</name>
</gene>
<evidence type="ECO:0000256" key="5">
    <source>
        <dbReference type="ARBA" id="ARBA00022691"/>
    </source>
</evidence>
<keyword evidence="8" id="KW-1185">Reference proteome</keyword>
<organism evidence="7 8">
    <name type="scientific">Salinihabitans flavidus</name>
    <dbReference type="NCBI Taxonomy" id="569882"/>
    <lineage>
        <taxon>Bacteria</taxon>
        <taxon>Pseudomonadati</taxon>
        <taxon>Pseudomonadota</taxon>
        <taxon>Alphaproteobacteria</taxon>
        <taxon>Rhodobacterales</taxon>
        <taxon>Roseobacteraceae</taxon>
        <taxon>Salinihabitans</taxon>
    </lineage>
</organism>
<keyword evidence="4 6" id="KW-0808">Transferase</keyword>
<dbReference type="NCBIfam" id="TIGR00138">
    <property type="entry name" value="rsmG_gidB"/>
    <property type="match status" value="1"/>
</dbReference>
<dbReference type="InterPro" id="IPR029063">
    <property type="entry name" value="SAM-dependent_MTases_sf"/>
</dbReference>
<dbReference type="PIRSF" id="PIRSF003078">
    <property type="entry name" value="GidB"/>
    <property type="match status" value="1"/>
</dbReference>
<keyword evidence="5 6" id="KW-0949">S-adenosyl-L-methionine</keyword>
<dbReference type="CDD" id="cd02440">
    <property type="entry name" value="AdoMet_MTases"/>
    <property type="match status" value="1"/>
</dbReference>
<dbReference type="Pfam" id="PF02527">
    <property type="entry name" value="GidB"/>
    <property type="match status" value="1"/>
</dbReference>
<protein>
    <recommendedName>
        <fullName evidence="6">Ribosomal RNA small subunit methyltransferase G</fullName>
        <ecNumber evidence="6">2.1.1.170</ecNumber>
    </recommendedName>
    <alternativeName>
        <fullName evidence="6">16S rRNA 7-methylguanosine methyltransferase</fullName>
        <shortName evidence="6">16S rRNA m7G methyltransferase</shortName>
    </alternativeName>
</protein>
<comment type="caution">
    <text evidence="6">Lacks conserved residue(s) required for the propagation of feature annotation.</text>
</comment>
<dbReference type="OrthoDB" id="9808773at2"/>
<feature type="binding site" evidence="6">
    <location>
        <position position="134"/>
    </location>
    <ligand>
        <name>S-adenosyl-L-methionine</name>
        <dbReference type="ChEBI" id="CHEBI:59789"/>
    </ligand>
</feature>
<feature type="binding site" evidence="6">
    <location>
        <position position="66"/>
    </location>
    <ligand>
        <name>S-adenosyl-L-methionine</name>
        <dbReference type="ChEBI" id="CHEBI:59789"/>
    </ligand>
</feature>
<proteinExistence type="inferred from homology"/>
<dbReference type="PANTHER" id="PTHR31760:SF0">
    <property type="entry name" value="S-ADENOSYL-L-METHIONINE-DEPENDENT METHYLTRANSFERASES SUPERFAMILY PROTEIN"/>
    <property type="match status" value="1"/>
</dbReference>
<dbReference type="SUPFAM" id="SSF53335">
    <property type="entry name" value="S-adenosyl-L-methionine-dependent methyltransferases"/>
    <property type="match status" value="1"/>
</dbReference>
<keyword evidence="2 6" id="KW-0698">rRNA processing</keyword>
<dbReference type="Gene3D" id="3.40.50.150">
    <property type="entry name" value="Vaccinia Virus protein VP39"/>
    <property type="match status" value="1"/>
</dbReference>
<dbReference type="EMBL" id="FODS01000001">
    <property type="protein sequence ID" value="SEO10206.1"/>
    <property type="molecule type" value="Genomic_DNA"/>
</dbReference>
<dbReference type="AlphaFoldDB" id="A0A1H8LZA3"/>
<dbReference type="GO" id="GO:0005829">
    <property type="term" value="C:cytosol"/>
    <property type="evidence" value="ECO:0007669"/>
    <property type="project" value="TreeGrafter"/>
</dbReference>
<comment type="similarity">
    <text evidence="6">Belongs to the methyltransferase superfamily. RNA methyltransferase RsmG family.</text>
</comment>
<keyword evidence="3 6" id="KW-0489">Methyltransferase</keyword>
<dbReference type="HAMAP" id="MF_00074">
    <property type="entry name" value="16SrRNA_methyltr_G"/>
    <property type="match status" value="1"/>
</dbReference>
<accession>A0A1H8LZA3</accession>
<dbReference type="GO" id="GO:0070043">
    <property type="term" value="F:rRNA (guanine-N7-)-methyltransferase activity"/>
    <property type="evidence" value="ECO:0007669"/>
    <property type="project" value="UniProtKB-UniRule"/>
</dbReference>
<feature type="binding site" evidence="6">
    <location>
        <begin position="120"/>
        <end position="121"/>
    </location>
    <ligand>
        <name>S-adenosyl-L-methionine</name>
        <dbReference type="ChEBI" id="CHEBI:59789"/>
    </ligand>
</feature>
<evidence type="ECO:0000313" key="8">
    <source>
        <dbReference type="Proteomes" id="UP000198893"/>
    </source>
</evidence>
<dbReference type="STRING" id="569882.SAMN04490248_101353"/>
<dbReference type="PANTHER" id="PTHR31760">
    <property type="entry name" value="S-ADENOSYL-L-METHIONINE-DEPENDENT METHYLTRANSFERASES SUPERFAMILY PROTEIN"/>
    <property type="match status" value="1"/>
</dbReference>
<evidence type="ECO:0000313" key="7">
    <source>
        <dbReference type="EMBL" id="SEO10206.1"/>
    </source>
</evidence>
<feature type="binding site" evidence="6">
    <location>
        <position position="71"/>
    </location>
    <ligand>
        <name>S-adenosyl-L-methionine</name>
        <dbReference type="ChEBI" id="CHEBI:59789"/>
    </ligand>
</feature>
<evidence type="ECO:0000256" key="2">
    <source>
        <dbReference type="ARBA" id="ARBA00022552"/>
    </source>
</evidence>
<dbReference type="EC" id="2.1.1.170" evidence="6"/>
<evidence type="ECO:0000256" key="6">
    <source>
        <dbReference type="HAMAP-Rule" id="MF_00074"/>
    </source>
</evidence>
<evidence type="ECO:0000256" key="4">
    <source>
        <dbReference type="ARBA" id="ARBA00022679"/>
    </source>
</evidence>
<dbReference type="InterPro" id="IPR003682">
    <property type="entry name" value="rRNA_ssu_MeTfrase_G"/>
</dbReference>
<comment type="catalytic activity">
    <reaction evidence="6">
        <text>guanosine(527) in 16S rRNA + S-adenosyl-L-methionine = N(7)-methylguanosine(527) in 16S rRNA + S-adenosyl-L-homocysteine</text>
        <dbReference type="Rhea" id="RHEA:42732"/>
        <dbReference type="Rhea" id="RHEA-COMP:10209"/>
        <dbReference type="Rhea" id="RHEA-COMP:10210"/>
        <dbReference type="ChEBI" id="CHEBI:57856"/>
        <dbReference type="ChEBI" id="CHEBI:59789"/>
        <dbReference type="ChEBI" id="CHEBI:74269"/>
        <dbReference type="ChEBI" id="CHEBI:74480"/>
        <dbReference type="EC" id="2.1.1.170"/>
    </reaction>
</comment>
<dbReference type="RefSeq" id="WP_093114900.1">
    <property type="nucleotide sequence ID" value="NZ_FODS01000001.1"/>
</dbReference>
<dbReference type="Proteomes" id="UP000198893">
    <property type="component" value="Unassembled WGS sequence"/>
</dbReference>
<sequence>MTGIDNVSRETLARLERYAALLHKWNPTINLVSRTSLEGLWNRHILDSVQLFDLASHPVGHWLDIGSGGGFPGLVIALMRAERGSPERVTMIESDQRKATFLRTVLRETEQEGAVLSERIEAASPQRANVISARAVADLSTLLEYAERHLAPDGVCLFPKGVTWEKEVKAARKTWSFTLDERKSQTEPGAVILKIGDLSRV</sequence>